<evidence type="ECO:0000313" key="4">
    <source>
        <dbReference type="Proteomes" id="UP001149400"/>
    </source>
</evidence>
<dbReference type="PROSITE" id="PS00092">
    <property type="entry name" value="N6_MTASE"/>
    <property type="match status" value="1"/>
</dbReference>
<dbReference type="InterPro" id="IPR029063">
    <property type="entry name" value="SAM-dependent_MTases_sf"/>
</dbReference>
<proteinExistence type="predicted"/>
<evidence type="ECO:0000256" key="2">
    <source>
        <dbReference type="ARBA" id="ARBA00022679"/>
    </source>
</evidence>
<dbReference type="EMBL" id="JAJUBC010000004">
    <property type="protein sequence ID" value="MDD1792544.1"/>
    <property type="molecule type" value="Genomic_DNA"/>
</dbReference>
<accession>A0ABT5QWZ4</accession>
<dbReference type="RefSeq" id="WP_274163442.1">
    <property type="nucleotide sequence ID" value="NZ_JAJUBC010000004.1"/>
</dbReference>
<dbReference type="Proteomes" id="UP001149400">
    <property type="component" value="Unassembled WGS sequence"/>
</dbReference>
<gene>
    <name evidence="3" type="ORF">LRP50_05305</name>
</gene>
<protein>
    <submittedName>
        <fullName evidence="3">Class I SAM-dependent methyltransferase</fullName>
    </submittedName>
</protein>
<comment type="caution">
    <text evidence="3">The sequence shown here is derived from an EMBL/GenBank/DDBJ whole genome shotgun (WGS) entry which is preliminary data.</text>
</comment>
<keyword evidence="1 3" id="KW-0489">Methyltransferase</keyword>
<evidence type="ECO:0000256" key="1">
    <source>
        <dbReference type="ARBA" id="ARBA00022603"/>
    </source>
</evidence>
<reference evidence="3" key="1">
    <citation type="submission" date="2021-12" db="EMBL/GenBank/DDBJ databases">
        <title>Enterovibrio ZSDZ35 sp. nov. and Enterovibrio ZSDZ42 sp. nov., isolated from coastal seawater in Qingdao.</title>
        <authorList>
            <person name="Zhang P."/>
        </authorList>
    </citation>
    <scope>NUCLEOTIDE SEQUENCE</scope>
    <source>
        <strain evidence="3">ZSDZ42</strain>
    </source>
</reference>
<dbReference type="SUPFAM" id="SSF53335">
    <property type="entry name" value="S-adenosyl-L-methionine-dependent methyltransferases"/>
    <property type="match status" value="1"/>
</dbReference>
<keyword evidence="2" id="KW-0808">Transferase</keyword>
<organism evidence="3 4">
    <name type="scientific">Enterovibrio gelatinilyticus</name>
    <dbReference type="NCBI Taxonomy" id="2899819"/>
    <lineage>
        <taxon>Bacteria</taxon>
        <taxon>Pseudomonadati</taxon>
        <taxon>Pseudomonadota</taxon>
        <taxon>Gammaproteobacteria</taxon>
        <taxon>Vibrionales</taxon>
        <taxon>Vibrionaceae</taxon>
        <taxon>Enterovibrio</taxon>
    </lineage>
</organism>
<dbReference type="Gene3D" id="3.40.50.150">
    <property type="entry name" value="Vaccinia Virus protein VP39"/>
    <property type="match status" value="1"/>
</dbReference>
<evidence type="ECO:0000313" key="3">
    <source>
        <dbReference type="EMBL" id="MDD1792544.1"/>
    </source>
</evidence>
<name>A0ABT5QWZ4_9GAMM</name>
<dbReference type="GO" id="GO:0008168">
    <property type="term" value="F:methyltransferase activity"/>
    <property type="evidence" value="ECO:0007669"/>
    <property type="project" value="UniProtKB-KW"/>
</dbReference>
<dbReference type="GO" id="GO:0032259">
    <property type="term" value="P:methylation"/>
    <property type="evidence" value="ECO:0007669"/>
    <property type="project" value="UniProtKB-KW"/>
</dbReference>
<sequence length="188" mass="20954">MSSTNGNTIPRELYPTPSECVEALLAQLQLREGDRFLEPCFGTGAIFNRVNLPEGQKSFAEIEQGIDYLTTPFGQQDVIITNPPFSLTEEFIRKSLSELAPDGTMAYLQRVNFLGSTKRVPFWAEVGFPEKTPIIVPRPRFVGGGSDSCEYAWFIWDKGNRFSNIPVGTSHIISYTKKTAHLFAKVAA</sequence>
<dbReference type="InterPro" id="IPR002052">
    <property type="entry name" value="DNA_methylase_N6_adenine_CS"/>
</dbReference>
<keyword evidence="4" id="KW-1185">Reference proteome</keyword>